<dbReference type="InterPro" id="IPR012347">
    <property type="entry name" value="Ferritin-like"/>
</dbReference>
<dbReference type="CDD" id="cd00907">
    <property type="entry name" value="Bacterioferritin"/>
    <property type="match status" value="1"/>
</dbReference>
<dbReference type="Pfam" id="PF00210">
    <property type="entry name" value="Ferritin"/>
    <property type="match status" value="1"/>
</dbReference>
<keyword evidence="3 7" id="KW-0409">Iron storage</keyword>
<feature type="binding site" description="axial binding residue" evidence="8">
    <location>
        <position position="52"/>
    </location>
    <ligand>
        <name>heme b</name>
        <dbReference type="ChEBI" id="CHEBI:60344"/>
        <note>ligand shared between dimeric partners</note>
    </ligand>
    <ligandPart>
        <name>Fe</name>
        <dbReference type="ChEBI" id="CHEBI:18248"/>
    </ligandPart>
</feature>
<dbReference type="EMBL" id="FNOY01000005">
    <property type="protein sequence ID" value="SDX65116.1"/>
    <property type="molecule type" value="Genomic_DNA"/>
</dbReference>
<dbReference type="Gene3D" id="1.20.1260.10">
    <property type="match status" value="1"/>
</dbReference>
<dbReference type="PANTHER" id="PTHR30295:SF0">
    <property type="entry name" value="BACTERIOFERRITIN"/>
    <property type="match status" value="1"/>
</dbReference>
<comment type="similarity">
    <text evidence="2 7 9">Belongs to the bacterioferritin family.</text>
</comment>
<dbReference type="OrthoDB" id="9800505at2"/>
<evidence type="ECO:0000256" key="4">
    <source>
        <dbReference type="ARBA" id="ARBA00022617"/>
    </source>
</evidence>
<evidence type="ECO:0000256" key="3">
    <source>
        <dbReference type="ARBA" id="ARBA00022434"/>
    </source>
</evidence>
<evidence type="ECO:0000313" key="11">
    <source>
        <dbReference type="EMBL" id="SDX65116.1"/>
    </source>
</evidence>
<dbReference type="InterPro" id="IPR002024">
    <property type="entry name" value="Bacterioferritin"/>
</dbReference>
<comment type="cofactor">
    <cofactor evidence="1">
        <name>heme b</name>
        <dbReference type="ChEBI" id="CHEBI:60344"/>
    </cofactor>
</comment>
<evidence type="ECO:0000256" key="9">
    <source>
        <dbReference type="RuleBase" id="RU000623"/>
    </source>
</evidence>
<feature type="binding site" evidence="8">
    <location>
        <position position="51"/>
    </location>
    <ligand>
        <name>Fe cation</name>
        <dbReference type="ChEBI" id="CHEBI:24875"/>
        <label>2</label>
    </ligand>
</feature>
<dbReference type="PIRSF" id="PIRSF002560">
    <property type="entry name" value="Bacterioferritin"/>
    <property type="match status" value="1"/>
</dbReference>
<evidence type="ECO:0000256" key="7">
    <source>
        <dbReference type="PIRNR" id="PIRNR002560"/>
    </source>
</evidence>
<dbReference type="InterPro" id="IPR008331">
    <property type="entry name" value="Ferritin_DPS_dom"/>
</dbReference>
<feature type="binding site" evidence="8">
    <location>
        <position position="54"/>
    </location>
    <ligand>
        <name>Fe cation</name>
        <dbReference type="ChEBI" id="CHEBI:24875"/>
        <label>1</label>
    </ligand>
</feature>
<gene>
    <name evidence="11" type="ORF">SAMN05421881_100517</name>
</gene>
<dbReference type="GO" id="GO:0020037">
    <property type="term" value="F:heme binding"/>
    <property type="evidence" value="ECO:0007669"/>
    <property type="project" value="TreeGrafter"/>
</dbReference>
<sequence length="154" mass="18185">MKGNADIIRWLNRQLQHELTAINQYFLHARMYKNWGFHKLAEHEYHESIDEMKHADKLIERILFLEGLPNLQQLDKLLIGESAQECVTCDLDLELAARETLISAIAACESTQDYVSREIFEHILEDTEEHIDWLETERDMIQKVGIHNWLQSQI</sequence>
<feature type="binding site" evidence="8">
    <location>
        <position position="128"/>
    </location>
    <ligand>
        <name>Fe cation</name>
        <dbReference type="ChEBI" id="CHEBI:24875"/>
        <label>2</label>
    </ligand>
</feature>
<dbReference type="InterPro" id="IPR009078">
    <property type="entry name" value="Ferritin-like_SF"/>
</dbReference>
<dbReference type="AlphaFoldDB" id="A0A1H3DFE6"/>
<dbReference type="GO" id="GO:0004322">
    <property type="term" value="F:ferroxidase activity"/>
    <property type="evidence" value="ECO:0007669"/>
    <property type="project" value="TreeGrafter"/>
</dbReference>
<proteinExistence type="inferred from homology"/>
<dbReference type="NCBIfam" id="TIGR00754">
    <property type="entry name" value="bfr"/>
    <property type="match status" value="1"/>
</dbReference>
<evidence type="ECO:0000313" key="12">
    <source>
        <dbReference type="Proteomes" id="UP000198640"/>
    </source>
</evidence>
<keyword evidence="4 9" id="KW-0349">Heme</keyword>
<dbReference type="GO" id="GO:0005829">
    <property type="term" value="C:cytosol"/>
    <property type="evidence" value="ECO:0007669"/>
    <property type="project" value="TreeGrafter"/>
</dbReference>
<dbReference type="SUPFAM" id="SSF47240">
    <property type="entry name" value="Ferritin-like"/>
    <property type="match status" value="1"/>
</dbReference>
<dbReference type="PROSITE" id="PS50905">
    <property type="entry name" value="FERRITIN_LIKE"/>
    <property type="match status" value="1"/>
</dbReference>
<feature type="binding site" evidence="8">
    <location>
        <position position="46"/>
    </location>
    <ligand>
        <name>Fe cation</name>
        <dbReference type="ChEBI" id="CHEBI:24875"/>
        <label>3</label>
    </ligand>
</feature>
<reference evidence="11 12" key="1">
    <citation type="submission" date="2016-10" db="EMBL/GenBank/DDBJ databases">
        <authorList>
            <person name="de Groot N.N."/>
        </authorList>
    </citation>
    <scope>NUCLEOTIDE SEQUENCE [LARGE SCALE GENOMIC DNA]</scope>
    <source>
        <strain evidence="11 12">Nm1</strain>
    </source>
</reference>
<evidence type="ECO:0000256" key="1">
    <source>
        <dbReference type="ARBA" id="ARBA00001970"/>
    </source>
</evidence>
<feature type="binding site" evidence="8">
    <location>
        <position position="130"/>
    </location>
    <ligand>
        <name>Fe cation</name>
        <dbReference type="ChEBI" id="CHEBI:24875"/>
        <label>2</label>
    </ligand>
</feature>
<dbReference type="InterPro" id="IPR009040">
    <property type="entry name" value="Ferritin-like_diiron"/>
</dbReference>
<dbReference type="PROSITE" id="PS00549">
    <property type="entry name" value="BACTERIOFERRITIN"/>
    <property type="match status" value="1"/>
</dbReference>
<evidence type="ECO:0000256" key="6">
    <source>
        <dbReference type="ARBA" id="ARBA00023004"/>
    </source>
</evidence>
<dbReference type="GO" id="GO:0006826">
    <property type="term" value="P:iron ion transport"/>
    <property type="evidence" value="ECO:0007669"/>
    <property type="project" value="InterPro"/>
</dbReference>
<evidence type="ECO:0000256" key="8">
    <source>
        <dbReference type="PIRSR" id="PIRSR002560-1"/>
    </source>
</evidence>
<dbReference type="Proteomes" id="UP000198640">
    <property type="component" value="Unassembled WGS sequence"/>
</dbReference>
<protein>
    <recommendedName>
        <fullName evidence="7 9">Bacterioferritin</fullName>
    </recommendedName>
</protein>
<feature type="binding site" evidence="8">
    <location>
        <position position="51"/>
    </location>
    <ligand>
        <name>Fe cation</name>
        <dbReference type="ChEBI" id="CHEBI:24875"/>
        <label>1</label>
    </ligand>
</feature>
<dbReference type="PANTHER" id="PTHR30295">
    <property type="entry name" value="BACTERIOFERRITIN"/>
    <property type="match status" value="1"/>
</dbReference>
<name>A0A1H3DFE6_9PROT</name>
<evidence type="ECO:0000256" key="2">
    <source>
        <dbReference type="ARBA" id="ARBA00008093"/>
    </source>
</evidence>
<evidence type="ECO:0000256" key="5">
    <source>
        <dbReference type="ARBA" id="ARBA00022723"/>
    </source>
</evidence>
<feature type="domain" description="Ferritin-like diiron" evidence="10">
    <location>
        <begin position="1"/>
        <end position="145"/>
    </location>
</feature>
<dbReference type="RefSeq" id="WP_090411639.1">
    <property type="nucleotide sequence ID" value="NZ_FNOY01000005.1"/>
</dbReference>
<dbReference type="GO" id="GO:0008199">
    <property type="term" value="F:ferric iron binding"/>
    <property type="evidence" value="ECO:0007669"/>
    <property type="project" value="InterPro"/>
</dbReference>
<feature type="binding site" evidence="8">
    <location>
        <position position="128"/>
    </location>
    <ligand>
        <name>Fe cation</name>
        <dbReference type="ChEBI" id="CHEBI:24875"/>
        <label>1</label>
    </ligand>
</feature>
<keyword evidence="6 7" id="KW-0408">Iron</keyword>
<organism evidence="11 12">
    <name type="scientific">Nitrosomonas halophila</name>
    <dbReference type="NCBI Taxonomy" id="44576"/>
    <lineage>
        <taxon>Bacteria</taxon>
        <taxon>Pseudomonadati</taxon>
        <taxon>Pseudomonadota</taxon>
        <taxon>Betaproteobacteria</taxon>
        <taxon>Nitrosomonadales</taxon>
        <taxon>Nitrosomonadaceae</taxon>
        <taxon>Nitrosomonas</taxon>
    </lineage>
</organism>
<keyword evidence="12" id="KW-1185">Reference proteome</keyword>
<dbReference type="FunFam" id="1.20.1260.10:FF:000005">
    <property type="entry name" value="Bacterioferritin"/>
    <property type="match status" value="1"/>
</dbReference>
<dbReference type="STRING" id="44576.SAMN05421881_100517"/>
<feature type="binding site" evidence="8">
    <location>
        <position position="18"/>
    </location>
    <ligand>
        <name>Fe cation</name>
        <dbReference type="ChEBI" id="CHEBI:24875"/>
        <label>1</label>
    </ligand>
</feature>
<dbReference type="PRINTS" id="PR00601">
    <property type="entry name" value="BACFERRITIN"/>
</dbReference>
<evidence type="ECO:0000259" key="10">
    <source>
        <dbReference type="PROSITE" id="PS50905"/>
    </source>
</evidence>
<feature type="binding site" evidence="8">
    <location>
        <position position="94"/>
    </location>
    <ligand>
        <name>Fe cation</name>
        <dbReference type="ChEBI" id="CHEBI:24875"/>
        <label>2</label>
    </ligand>
</feature>
<keyword evidence="5 7" id="KW-0479">Metal-binding</keyword>
<feature type="binding site" evidence="8">
    <location>
        <position position="50"/>
    </location>
    <ligand>
        <name>Fe cation</name>
        <dbReference type="ChEBI" id="CHEBI:24875"/>
        <label>3</label>
    </ligand>
</feature>
<accession>A0A1H3DFE6</accession>
<dbReference type="GO" id="GO:0140315">
    <property type="term" value="F:iron ion sequestering activity"/>
    <property type="evidence" value="ECO:0007669"/>
    <property type="project" value="UniProtKB-ARBA"/>
</dbReference>
<dbReference type="GO" id="GO:0006879">
    <property type="term" value="P:intracellular iron ion homeostasis"/>
    <property type="evidence" value="ECO:0007669"/>
    <property type="project" value="UniProtKB-KW"/>
</dbReference>
<comment type="function">
    <text evidence="9">Iron-storage protein.</text>
</comment>